<name>Q9ZQM2_ARATH</name>
<dbReference type="InterPro" id="IPR054722">
    <property type="entry name" value="PolX-like_BBD"/>
</dbReference>
<feature type="domain" description="Retrovirus-related Pol polyprotein from transposon TNT 1-94-like beta-barrel" evidence="2">
    <location>
        <begin position="182"/>
        <end position="252"/>
    </location>
</feature>
<reference evidence="3" key="3">
    <citation type="submission" date="2002-02" db="EMBL/GenBank/DDBJ databases">
        <authorList>
            <person name="Town C.D."/>
            <person name="Kaul S."/>
        </authorList>
    </citation>
    <scope>NUCLEOTIDE SEQUENCE</scope>
</reference>
<reference evidence="3" key="2">
    <citation type="submission" date="2000-03" db="EMBL/GenBank/DDBJ databases">
        <authorList>
            <person name="Lin X."/>
            <person name="Kaul S."/>
            <person name="Shea T.P."/>
            <person name="Fujii C.Y."/>
            <person name="Shen M."/>
            <person name="VanAken S.E."/>
            <person name="Barnstead M.E."/>
            <person name="Mason T.M."/>
            <person name="Bowman C.L."/>
            <person name="Ronning C.M."/>
            <person name="Benito M.-I."/>
            <person name="Carrera A.J."/>
            <person name="Creasy T.H."/>
            <person name="Buell C.R."/>
            <person name="Town C.D."/>
            <person name="Nierman W.C."/>
            <person name="Fraser C.M."/>
            <person name="Venter J.C."/>
        </authorList>
    </citation>
    <scope>NUCLEOTIDE SEQUENCE</scope>
</reference>
<dbReference type="GO" id="GO:0008270">
    <property type="term" value="F:zinc ion binding"/>
    <property type="evidence" value="ECO:0007669"/>
    <property type="project" value="InterPro"/>
</dbReference>
<accession>Q9ZQM2</accession>
<evidence type="ECO:0000313" key="3">
    <source>
        <dbReference type="EMBL" id="AAD15375.1"/>
    </source>
</evidence>
<dbReference type="GO" id="GO:0003676">
    <property type="term" value="F:nucleic acid binding"/>
    <property type="evidence" value="ECO:0007669"/>
    <property type="project" value="InterPro"/>
</dbReference>
<protein>
    <submittedName>
        <fullName evidence="3">Putative retroelement pol polyprotein</fullName>
    </submittedName>
</protein>
<dbReference type="Pfam" id="PF22936">
    <property type="entry name" value="Pol_BBD"/>
    <property type="match status" value="1"/>
</dbReference>
<gene>
    <name evidence="3" type="ordered locus">At2g11220</name>
</gene>
<feature type="region of interest" description="Disordered" evidence="1">
    <location>
        <begin position="1"/>
        <end position="20"/>
    </location>
</feature>
<dbReference type="PIR" id="H84496">
    <property type="entry name" value="H84496"/>
</dbReference>
<evidence type="ECO:0000259" key="2">
    <source>
        <dbReference type="Pfam" id="PF22936"/>
    </source>
</evidence>
<proteinExistence type="predicted"/>
<dbReference type="InterPro" id="IPR036875">
    <property type="entry name" value="Znf_CCHC_sf"/>
</dbReference>
<dbReference type="EMBL" id="AC006136">
    <property type="protein sequence ID" value="AAD15375.1"/>
    <property type="molecule type" value="Genomic_DNA"/>
</dbReference>
<organism evidence="3">
    <name type="scientific">Arabidopsis thaliana</name>
    <name type="common">Mouse-ear cress</name>
    <dbReference type="NCBI Taxonomy" id="3702"/>
    <lineage>
        <taxon>Eukaryota</taxon>
        <taxon>Viridiplantae</taxon>
        <taxon>Streptophyta</taxon>
        <taxon>Embryophyta</taxon>
        <taxon>Tracheophyta</taxon>
        <taxon>Spermatophyta</taxon>
        <taxon>Magnoliopsida</taxon>
        <taxon>eudicotyledons</taxon>
        <taxon>Gunneridae</taxon>
        <taxon>Pentapetalae</taxon>
        <taxon>rosids</taxon>
        <taxon>malvids</taxon>
        <taxon>Brassicales</taxon>
        <taxon>Brassicaceae</taxon>
        <taxon>Camelineae</taxon>
        <taxon>Arabidopsis</taxon>
    </lineage>
</organism>
<dbReference type="SUPFAM" id="SSF57756">
    <property type="entry name" value="Retrovirus zinc finger-like domains"/>
    <property type="match status" value="1"/>
</dbReference>
<dbReference type="AlphaFoldDB" id="Q9ZQM2"/>
<reference key="1">
    <citation type="journal article" date="1999" name="Nature">
        <title>Sequence and analysis of chromosome 2 of the plant Arabidopsis thaliana.</title>
        <authorList>
            <person name="Lin X."/>
            <person name="Kaul S."/>
            <person name="Rounsley S."/>
            <person name="Shea T.P."/>
            <person name="Benito M.I."/>
            <person name="Town C.D."/>
            <person name="Fujii C.Y."/>
            <person name="Mason T."/>
            <person name="Bowman C.L."/>
            <person name="Barnstead M."/>
            <person name="Feldblyum T.V."/>
            <person name="Buell C.R."/>
            <person name="Ketchum K.A."/>
            <person name="Lee J."/>
            <person name="Ronning C.M."/>
            <person name="Koo H.L."/>
            <person name="Moffat K.S."/>
            <person name="Cronin L.A."/>
            <person name="Shen M."/>
            <person name="Pai G."/>
            <person name="Van Aken S."/>
            <person name="Umayam L."/>
            <person name="Tallon L.J."/>
            <person name="Gill J.E."/>
            <person name="Adams M.D."/>
            <person name="Carrera A.J."/>
            <person name="Creasy T.H."/>
            <person name="Goodman H.M."/>
            <person name="Somerville C.R."/>
            <person name="Copenhaver G.P."/>
            <person name="Preuss D."/>
            <person name="Nierman W.C."/>
            <person name="White O."/>
            <person name="Eisen J.A."/>
            <person name="Salzberg S.L."/>
            <person name="Fraser C.M."/>
            <person name="Venter J.C."/>
        </authorList>
    </citation>
    <scope>NUCLEOTIDE SEQUENCE [LARGE SCALE GENOMIC DNA]</scope>
    <source>
        <strain>cv. Columbia</strain>
    </source>
</reference>
<evidence type="ECO:0000256" key="1">
    <source>
        <dbReference type="SAM" id="MobiDB-lite"/>
    </source>
</evidence>
<sequence>MSDVVVVTEKQASGGGGAPSSIQCPMLNSSNYTVWAMRMRSFEDIVGRRKVYEERIFDEEDVQDKQSKLMYANTENQTSQYNREYHGDSKGRGRGGCSYYKGRGRGRFNGGRDTSKIMYYRCDKLGHYASDCPDRLLKLQETQENEKDDTQTADELMVHEVVYLNEKNCIPSNYETNTGEDVFGDQRYFTSTDDSVTGKVRFGDDSRIDIKRKGSILFFDKNGEHRKMLDVYFIPNLKSNIIRLGQATEPGCDIRMKDDILTMHDQEGKLLVHATRSKNRLYNVRMARNGTTMEMRRHFGAKSTEKDAKDDFSPRFSESVNRYTPSVDRHQFRPSKVHYAFKFTEEEICPRRLPYLYY</sequence>